<dbReference type="Proteomes" id="UP000481252">
    <property type="component" value="Unassembled WGS sequence"/>
</dbReference>
<dbReference type="EMBL" id="JAAKZG010000013">
    <property type="protein sequence ID" value="NGN44027.1"/>
    <property type="molecule type" value="Genomic_DNA"/>
</dbReference>
<evidence type="ECO:0000313" key="2">
    <source>
        <dbReference type="Proteomes" id="UP000481252"/>
    </source>
</evidence>
<reference evidence="1 2" key="1">
    <citation type="submission" date="2020-02" db="EMBL/GenBank/DDBJ databases">
        <title>Genome sequence of the type strain CGMCC 1.15528 of Mesorhizobium zhangyense.</title>
        <authorList>
            <person name="Gao J."/>
            <person name="Sun J."/>
        </authorList>
    </citation>
    <scope>NUCLEOTIDE SEQUENCE [LARGE SCALE GENOMIC DNA]</scope>
    <source>
        <strain evidence="1 2">CGMCC 1.15528</strain>
    </source>
</reference>
<comment type="caution">
    <text evidence="1">The sequence shown here is derived from an EMBL/GenBank/DDBJ whole genome shotgun (WGS) entry which is preliminary data.</text>
</comment>
<dbReference type="SUPFAM" id="SSF63829">
    <property type="entry name" value="Calcium-dependent phosphotriesterase"/>
    <property type="match status" value="1"/>
</dbReference>
<gene>
    <name evidence="1" type="ORF">G6N74_23450</name>
</gene>
<name>A0A7C9VEI2_9HYPH</name>
<dbReference type="Gene3D" id="2.120.10.30">
    <property type="entry name" value="TolB, C-terminal domain"/>
    <property type="match status" value="1"/>
</dbReference>
<accession>A0A7C9VEI2</accession>
<dbReference type="AlphaFoldDB" id="A0A7C9VEI2"/>
<proteinExistence type="predicted"/>
<dbReference type="RefSeq" id="WP_165120433.1">
    <property type="nucleotide sequence ID" value="NZ_JAAKZG010000013.1"/>
</dbReference>
<dbReference type="InterPro" id="IPR011042">
    <property type="entry name" value="6-blade_b-propeller_TolB-like"/>
</dbReference>
<evidence type="ECO:0000313" key="1">
    <source>
        <dbReference type="EMBL" id="NGN44027.1"/>
    </source>
</evidence>
<sequence>MIAALSRWVDRVRGSGAFAVTTPPMDGALQPNQAIESAELVRDLTAPDNLVRLSDDVLASSDADVVRLDGRGGPLHSFDANVSALATALDGSLAAGLENGRILLKGGRYDGFSLDALGSHPLVCPTALAFENPDTLIVCLGSRRNGPHSWKRDLMQRGSSGSVWRVPLGGSPVCLAEGLAYPNGILLSENGRLIVSESWRSRLLSIEPSGRIEAVLSDIPGYPARLMPRTGGGSWLTVFAPRSQLVEFVLIERDFCEEMMRDVPEEFWIAPSLTAPQSFLEPLQGGSLKQLGMLKPWAPTRSFGLVLALDEHFRPMASWHSRADGTRHGITSCMEDGAGLLIASKGGNAVLRLFPDDGGRS</sequence>
<keyword evidence="2" id="KW-1185">Reference proteome</keyword>
<organism evidence="1 2">
    <name type="scientific">Mesorhizobium zhangyense</name>
    <dbReference type="NCBI Taxonomy" id="1776730"/>
    <lineage>
        <taxon>Bacteria</taxon>
        <taxon>Pseudomonadati</taxon>
        <taxon>Pseudomonadota</taxon>
        <taxon>Alphaproteobacteria</taxon>
        <taxon>Hyphomicrobiales</taxon>
        <taxon>Phyllobacteriaceae</taxon>
        <taxon>Mesorhizobium</taxon>
    </lineage>
</organism>
<protein>
    <submittedName>
        <fullName evidence="1">Strictosidine synthase</fullName>
    </submittedName>
</protein>